<keyword evidence="4" id="KW-1185">Reference proteome</keyword>
<dbReference type="EMBL" id="CP025682">
    <property type="protein sequence ID" value="AUN96006.1"/>
    <property type="molecule type" value="Genomic_DNA"/>
</dbReference>
<name>A0A2I6S9R9_9RHOO</name>
<dbReference type="Pfam" id="PF21742">
    <property type="entry name" value="DUF6868"/>
    <property type="match status" value="1"/>
</dbReference>
<feature type="domain" description="DUF6868" evidence="2">
    <location>
        <begin position="6"/>
        <end position="82"/>
    </location>
</feature>
<sequence length="83" mass="9623">MNVELLETVQAALGWSTLINFVVLIWWFAWFALARNTVRRLHGRWFDLPDAQFDAIHYGGMAIYKLGILLFNLVPYLALRIAT</sequence>
<dbReference type="RefSeq" id="WP_102248051.1">
    <property type="nucleotide sequence ID" value="NZ_CP025682.1"/>
</dbReference>
<keyword evidence="1" id="KW-0812">Transmembrane</keyword>
<evidence type="ECO:0000313" key="3">
    <source>
        <dbReference type="EMBL" id="AUN96006.1"/>
    </source>
</evidence>
<gene>
    <name evidence="3" type="ORF">C0099_14295</name>
</gene>
<reference evidence="3 4" key="1">
    <citation type="submission" date="2018-01" db="EMBL/GenBank/DDBJ databases">
        <authorList>
            <person name="Fu G.-Y."/>
        </authorList>
    </citation>
    <scope>NUCLEOTIDE SEQUENCE [LARGE SCALE GENOMIC DNA]</scope>
    <source>
        <strain evidence="3 4">SY39</strain>
    </source>
</reference>
<proteinExistence type="predicted"/>
<protein>
    <recommendedName>
        <fullName evidence="2">DUF6868 domain-containing protein</fullName>
    </recommendedName>
</protein>
<evidence type="ECO:0000256" key="1">
    <source>
        <dbReference type="SAM" id="Phobius"/>
    </source>
</evidence>
<accession>A0A2I6S9R9</accession>
<dbReference type="AlphaFoldDB" id="A0A2I6S9R9"/>
<dbReference type="InterPro" id="IPR049220">
    <property type="entry name" value="DUF6868"/>
</dbReference>
<keyword evidence="1" id="KW-0472">Membrane</keyword>
<evidence type="ECO:0000313" key="4">
    <source>
        <dbReference type="Proteomes" id="UP000242205"/>
    </source>
</evidence>
<feature type="transmembrane region" description="Helical" evidence="1">
    <location>
        <begin position="55"/>
        <end position="78"/>
    </location>
</feature>
<organism evidence="3 4">
    <name type="scientific">Pseudazoarcus pumilus</name>
    <dbReference type="NCBI Taxonomy" id="2067960"/>
    <lineage>
        <taxon>Bacteria</taxon>
        <taxon>Pseudomonadati</taxon>
        <taxon>Pseudomonadota</taxon>
        <taxon>Betaproteobacteria</taxon>
        <taxon>Rhodocyclales</taxon>
        <taxon>Zoogloeaceae</taxon>
        <taxon>Pseudazoarcus</taxon>
    </lineage>
</organism>
<keyword evidence="1" id="KW-1133">Transmembrane helix</keyword>
<dbReference type="Proteomes" id="UP000242205">
    <property type="component" value="Chromosome"/>
</dbReference>
<feature type="transmembrane region" description="Helical" evidence="1">
    <location>
        <begin position="12"/>
        <end position="34"/>
    </location>
</feature>
<dbReference type="OrthoDB" id="5472096at2"/>
<dbReference type="KEGG" id="atw:C0099_14295"/>
<evidence type="ECO:0000259" key="2">
    <source>
        <dbReference type="Pfam" id="PF21742"/>
    </source>
</evidence>